<proteinExistence type="predicted"/>
<comment type="caution">
    <text evidence="1">The sequence shown here is derived from an EMBL/GenBank/DDBJ whole genome shotgun (WGS) entry which is preliminary data.</text>
</comment>
<name>A0A8J2L8M1_9HEXA</name>
<sequence length="99" mass="11289">MPDTQFKTHVSLTAVHTFPVPDTLLAIVKMAKEVVEAYNAIINNYKITNEKFVDKEFPANNSSIGNLPEIQGQLQWLRPPQIKARKRKEITRRNSITKG</sequence>
<protein>
    <submittedName>
        <fullName evidence="1">Uncharacterized protein</fullName>
    </submittedName>
</protein>
<feature type="non-terminal residue" evidence="1">
    <location>
        <position position="99"/>
    </location>
</feature>
<dbReference type="AlphaFoldDB" id="A0A8J2L8M1"/>
<keyword evidence="2" id="KW-1185">Reference proteome</keyword>
<reference evidence="1" key="1">
    <citation type="submission" date="2021-06" db="EMBL/GenBank/DDBJ databases">
        <authorList>
            <person name="Hodson N. C."/>
            <person name="Mongue J. A."/>
            <person name="Jaron S. K."/>
        </authorList>
    </citation>
    <scope>NUCLEOTIDE SEQUENCE</scope>
</reference>
<evidence type="ECO:0000313" key="1">
    <source>
        <dbReference type="EMBL" id="CAG7830658.1"/>
    </source>
</evidence>
<organism evidence="1 2">
    <name type="scientific">Allacma fusca</name>
    <dbReference type="NCBI Taxonomy" id="39272"/>
    <lineage>
        <taxon>Eukaryota</taxon>
        <taxon>Metazoa</taxon>
        <taxon>Ecdysozoa</taxon>
        <taxon>Arthropoda</taxon>
        <taxon>Hexapoda</taxon>
        <taxon>Collembola</taxon>
        <taxon>Symphypleona</taxon>
        <taxon>Sminthuridae</taxon>
        <taxon>Allacma</taxon>
    </lineage>
</organism>
<dbReference type="Proteomes" id="UP000708208">
    <property type="component" value="Unassembled WGS sequence"/>
</dbReference>
<accession>A0A8J2L8M1</accession>
<dbReference type="OrthoDB" id="424753at2759"/>
<evidence type="ECO:0000313" key="2">
    <source>
        <dbReference type="Proteomes" id="UP000708208"/>
    </source>
</evidence>
<gene>
    <name evidence="1" type="ORF">AFUS01_LOCUS40445</name>
</gene>
<dbReference type="EMBL" id="CAJVCH010556941">
    <property type="protein sequence ID" value="CAG7830658.1"/>
    <property type="molecule type" value="Genomic_DNA"/>
</dbReference>